<feature type="compositionally biased region" description="Basic residues" evidence="1">
    <location>
        <begin position="210"/>
        <end position="219"/>
    </location>
</feature>
<dbReference type="AlphaFoldDB" id="A0A7J6MVB4"/>
<accession>A0A7J6MVB4</accession>
<evidence type="ECO:0000313" key="3">
    <source>
        <dbReference type="EMBL" id="KAF4675555.1"/>
    </source>
</evidence>
<comment type="caution">
    <text evidence="3">The sequence shown here is derived from an EMBL/GenBank/DDBJ whole genome shotgun (WGS) entry which is preliminary data.</text>
</comment>
<feature type="signal peptide" evidence="2">
    <location>
        <begin position="1"/>
        <end position="26"/>
    </location>
</feature>
<feature type="compositionally biased region" description="Basic residues" evidence="1">
    <location>
        <begin position="253"/>
        <end position="266"/>
    </location>
</feature>
<feature type="compositionally biased region" description="Basic and acidic residues" evidence="1">
    <location>
        <begin position="196"/>
        <end position="209"/>
    </location>
</feature>
<protein>
    <submittedName>
        <fullName evidence="3">Uncharacterized protein</fullName>
    </submittedName>
</protein>
<dbReference type="Proteomes" id="UP000572268">
    <property type="component" value="Unassembled WGS sequence"/>
</dbReference>
<organism evidence="3 4">
    <name type="scientific">Perkinsus olseni</name>
    <name type="common">Perkinsus atlanticus</name>
    <dbReference type="NCBI Taxonomy" id="32597"/>
    <lineage>
        <taxon>Eukaryota</taxon>
        <taxon>Sar</taxon>
        <taxon>Alveolata</taxon>
        <taxon>Perkinsozoa</taxon>
        <taxon>Perkinsea</taxon>
        <taxon>Perkinsida</taxon>
        <taxon>Perkinsidae</taxon>
        <taxon>Perkinsus</taxon>
    </lineage>
</organism>
<name>A0A7J6MVB4_PEROL</name>
<gene>
    <name evidence="3" type="ORF">FOL46_001082</name>
</gene>
<evidence type="ECO:0000256" key="1">
    <source>
        <dbReference type="SAM" id="MobiDB-lite"/>
    </source>
</evidence>
<feature type="chain" id="PRO_5029650216" evidence="2">
    <location>
        <begin position="27"/>
        <end position="413"/>
    </location>
</feature>
<proteinExistence type="predicted"/>
<sequence>MSAARLWLYSVTLFNTLRWLPALTSGNERMDAIRDILRKRYQRLGENRNAYAQLMAESRGDENEDEARFPPPGLYENKTLGIVVKNHGIHECIFTFVFGKYSSVVLPYSRMTPSIKGRTYNCFIPAGEQKVHKPGQALRHLLDIVWRPLEPSDIMLCHSVEGEVLMVSPNGLLTLSWMPSPPQERTRNEGASAEVGSEHKRGNGKGRVERARRKARKVARSSPGDFSDAALGRVKRAKKSPPGRLDEGSKMPKATRRQKVTVRKKRSTDSHNANDHNDVLATTAASAGITSEDVDEGKAGNSAPSNAVEDVMMSGARPRHQPREPELPWYLDSTHQYDVDHSNLAHSYEMEAALPTRTKGISKGNGGQEHWGEHASPGGISWDEELSLGDPTEWFEDPTWEYLSRLYRVNQWA</sequence>
<feature type="compositionally biased region" description="Basic and acidic residues" evidence="1">
    <location>
        <begin position="267"/>
        <end position="278"/>
    </location>
</feature>
<evidence type="ECO:0000256" key="2">
    <source>
        <dbReference type="SAM" id="SignalP"/>
    </source>
</evidence>
<reference evidence="3 4" key="1">
    <citation type="submission" date="2020-04" db="EMBL/GenBank/DDBJ databases">
        <title>Perkinsus olseni comparative genomics.</title>
        <authorList>
            <person name="Bogema D.R."/>
        </authorList>
    </citation>
    <scope>NUCLEOTIDE SEQUENCE [LARGE SCALE GENOMIC DNA]</scope>
    <source>
        <strain evidence="3">ATCC PRA-31</strain>
    </source>
</reference>
<feature type="region of interest" description="Disordered" evidence="1">
    <location>
        <begin position="178"/>
        <end position="280"/>
    </location>
</feature>
<evidence type="ECO:0000313" key="4">
    <source>
        <dbReference type="Proteomes" id="UP000572268"/>
    </source>
</evidence>
<dbReference type="EMBL" id="JABANN010000013">
    <property type="protein sequence ID" value="KAF4675555.1"/>
    <property type="molecule type" value="Genomic_DNA"/>
</dbReference>
<keyword evidence="2" id="KW-0732">Signal</keyword>